<name>A0A498R9D1_9FIRM</name>
<feature type="transmembrane region" description="Helical" evidence="8">
    <location>
        <begin position="153"/>
        <end position="179"/>
    </location>
</feature>
<gene>
    <name evidence="10" type="ORF">LUCI_3044</name>
</gene>
<dbReference type="GO" id="GO:0016787">
    <property type="term" value="F:hydrolase activity"/>
    <property type="evidence" value="ECO:0007669"/>
    <property type="project" value="UniProtKB-KW"/>
</dbReference>
<evidence type="ECO:0000256" key="5">
    <source>
        <dbReference type="ARBA" id="ARBA00022989"/>
    </source>
</evidence>
<keyword evidence="3" id="KW-0808">Transferase</keyword>
<keyword evidence="5 8" id="KW-1133">Transmembrane helix</keyword>
<keyword evidence="6 8" id="KW-0472">Membrane</keyword>
<proteinExistence type="predicted"/>
<dbReference type="InterPro" id="IPR045378">
    <property type="entry name" value="LNT_N"/>
</dbReference>
<dbReference type="GO" id="GO:0042158">
    <property type="term" value="P:lipoprotein biosynthetic process"/>
    <property type="evidence" value="ECO:0007669"/>
    <property type="project" value="InterPro"/>
</dbReference>
<dbReference type="Pfam" id="PF20154">
    <property type="entry name" value="LNT_N"/>
    <property type="match status" value="1"/>
</dbReference>
<feature type="transmembrane region" description="Helical" evidence="8">
    <location>
        <begin position="36"/>
        <end position="67"/>
    </location>
</feature>
<sequence length="503" mass="56111">MTSQIHVNRILNFIVAIALSSAAYHYSTGSHNLWMLIWLAPLPLCIYALNASFVSTICVAFFAYFIGNSAFLAESSYPITLITAIIYGNILGTIAFSIILAIFRYMTIQYKHWTSSLVFASGFTAYEFITSLFSRHGTISSVAYTQITNLPIIQIASLTGIWGITFLLSLIPAGIATAWHFRQNRPLSNKILILPFSLLVLTILFGTYHLDLASSGPSIKIGIVAEPTTLKQYFSIEANKDPRQVLTFLEKYTRDIEILAQKGANVVLLPEKIFTLSDSSQYDLLQHFRNTAKQYGTYLIVGLNYPENDNLFNSAFVFSPSGEILLRYDKQHLLPPFENKFTSGSSLGLIKTSSLGTWGIEICKDMDFIHPALDYSRQGINIMFVPALDFHDDAWAHGRVAIMRGIEGNYAIARAGQWGLLTLTDSKGRIIGMSSTDAAQGETLLTGELQLGEGKSVYSKLGDWFGWFCIIIFTILLRPLFSRFLLFFHNTPVLLACSKNRPD</sequence>
<dbReference type="GO" id="GO:0016410">
    <property type="term" value="F:N-acyltransferase activity"/>
    <property type="evidence" value="ECO:0007669"/>
    <property type="project" value="InterPro"/>
</dbReference>
<organism evidence="10 11">
    <name type="scientific">Lucifera butyrica</name>
    <dbReference type="NCBI Taxonomy" id="1351585"/>
    <lineage>
        <taxon>Bacteria</taxon>
        <taxon>Bacillati</taxon>
        <taxon>Bacillota</taxon>
        <taxon>Negativicutes</taxon>
        <taxon>Veillonellales</taxon>
        <taxon>Veillonellaceae</taxon>
        <taxon>Lucifera</taxon>
    </lineage>
</organism>
<feature type="transmembrane region" description="Helical" evidence="8">
    <location>
        <begin position="115"/>
        <end position="133"/>
    </location>
</feature>
<evidence type="ECO:0000256" key="4">
    <source>
        <dbReference type="ARBA" id="ARBA00022692"/>
    </source>
</evidence>
<evidence type="ECO:0000256" key="3">
    <source>
        <dbReference type="ARBA" id="ARBA00022679"/>
    </source>
</evidence>
<feature type="transmembrane region" description="Helical" evidence="8">
    <location>
        <begin position="79"/>
        <end position="103"/>
    </location>
</feature>
<keyword evidence="10" id="KW-0378">Hydrolase</keyword>
<dbReference type="GO" id="GO:0005886">
    <property type="term" value="C:plasma membrane"/>
    <property type="evidence" value="ECO:0007669"/>
    <property type="project" value="UniProtKB-SubCell"/>
</dbReference>
<dbReference type="RefSeq" id="WP_122628705.1">
    <property type="nucleotide sequence ID" value="NZ_UPPP01000080.1"/>
</dbReference>
<keyword evidence="2" id="KW-1003">Cell membrane</keyword>
<reference evidence="10 11" key="1">
    <citation type="submission" date="2018-06" db="EMBL/GenBank/DDBJ databases">
        <authorList>
            <person name="Strepis N."/>
        </authorList>
    </citation>
    <scope>NUCLEOTIDE SEQUENCE [LARGE SCALE GENOMIC DNA]</scope>
    <source>
        <strain evidence="10">LUCI</strain>
    </source>
</reference>
<evidence type="ECO:0000256" key="8">
    <source>
        <dbReference type="SAM" id="Phobius"/>
    </source>
</evidence>
<comment type="subcellular location">
    <subcellularLocation>
        <location evidence="1">Cell membrane</location>
        <topology evidence="1">Multi-pass membrane protein</topology>
    </subcellularLocation>
</comment>
<dbReference type="SUPFAM" id="SSF56317">
    <property type="entry name" value="Carbon-nitrogen hydrolase"/>
    <property type="match status" value="1"/>
</dbReference>
<feature type="domain" description="CN hydrolase" evidence="9">
    <location>
        <begin position="219"/>
        <end position="451"/>
    </location>
</feature>
<keyword evidence="4 8" id="KW-0812">Transmembrane</keyword>
<dbReference type="OrthoDB" id="9811121at2"/>
<accession>A0A498R9D1</accession>
<dbReference type="InterPro" id="IPR004563">
    <property type="entry name" value="Apolipo_AcylTrfase"/>
</dbReference>
<dbReference type="Pfam" id="PF00795">
    <property type="entry name" value="CN_hydrolase"/>
    <property type="match status" value="1"/>
</dbReference>
<dbReference type="PANTHER" id="PTHR38686:SF1">
    <property type="entry name" value="APOLIPOPROTEIN N-ACYLTRANSFERASE"/>
    <property type="match status" value="1"/>
</dbReference>
<dbReference type="Proteomes" id="UP000277811">
    <property type="component" value="Unassembled WGS sequence"/>
</dbReference>
<evidence type="ECO:0000256" key="1">
    <source>
        <dbReference type="ARBA" id="ARBA00004651"/>
    </source>
</evidence>
<dbReference type="PANTHER" id="PTHR38686">
    <property type="entry name" value="APOLIPOPROTEIN N-ACYLTRANSFERASE"/>
    <property type="match status" value="1"/>
</dbReference>
<dbReference type="InterPro" id="IPR036526">
    <property type="entry name" value="C-N_Hydrolase_sf"/>
</dbReference>
<evidence type="ECO:0000259" key="9">
    <source>
        <dbReference type="PROSITE" id="PS50263"/>
    </source>
</evidence>
<feature type="transmembrane region" description="Helical" evidence="8">
    <location>
        <begin position="464"/>
        <end position="481"/>
    </location>
</feature>
<protein>
    <submittedName>
        <fullName evidence="10">Carbon-nitrogen hydrolase</fullName>
    </submittedName>
</protein>
<dbReference type="AlphaFoldDB" id="A0A498R9D1"/>
<evidence type="ECO:0000313" key="11">
    <source>
        <dbReference type="Proteomes" id="UP000277811"/>
    </source>
</evidence>
<dbReference type="EMBL" id="UPPP01000080">
    <property type="protein sequence ID" value="VBB07779.1"/>
    <property type="molecule type" value="Genomic_DNA"/>
</dbReference>
<dbReference type="Gene3D" id="3.60.110.10">
    <property type="entry name" value="Carbon-nitrogen hydrolase"/>
    <property type="match status" value="1"/>
</dbReference>
<evidence type="ECO:0000256" key="6">
    <source>
        <dbReference type="ARBA" id="ARBA00023136"/>
    </source>
</evidence>
<evidence type="ECO:0000256" key="2">
    <source>
        <dbReference type="ARBA" id="ARBA00022475"/>
    </source>
</evidence>
<keyword evidence="11" id="KW-1185">Reference proteome</keyword>
<evidence type="ECO:0000313" key="10">
    <source>
        <dbReference type="EMBL" id="VBB07779.1"/>
    </source>
</evidence>
<dbReference type="PROSITE" id="PS50263">
    <property type="entry name" value="CN_HYDROLASE"/>
    <property type="match status" value="1"/>
</dbReference>
<evidence type="ECO:0000256" key="7">
    <source>
        <dbReference type="ARBA" id="ARBA00023315"/>
    </source>
</evidence>
<feature type="transmembrane region" description="Helical" evidence="8">
    <location>
        <begin position="191"/>
        <end position="210"/>
    </location>
</feature>
<keyword evidence="7" id="KW-0012">Acyltransferase</keyword>
<dbReference type="InterPro" id="IPR003010">
    <property type="entry name" value="C-N_Hydrolase"/>
</dbReference>